<evidence type="ECO:0000259" key="2">
    <source>
        <dbReference type="PROSITE" id="PS50106"/>
    </source>
</evidence>
<feature type="domain" description="PDZ" evidence="2">
    <location>
        <begin position="224"/>
        <end position="311"/>
    </location>
</feature>
<evidence type="ECO:0000313" key="3">
    <source>
        <dbReference type="EMBL" id="MCR8632956.1"/>
    </source>
</evidence>
<dbReference type="Pfam" id="PF13180">
    <property type="entry name" value="PDZ_2"/>
    <property type="match status" value="1"/>
</dbReference>
<dbReference type="InterPro" id="IPR020568">
    <property type="entry name" value="Ribosomal_Su5_D2-typ_SF"/>
</dbReference>
<feature type="transmembrane region" description="Helical" evidence="1">
    <location>
        <begin position="107"/>
        <end position="125"/>
    </location>
</feature>
<dbReference type="Pfam" id="PF05362">
    <property type="entry name" value="Lon_C"/>
    <property type="match status" value="1"/>
</dbReference>
<dbReference type="InterPro" id="IPR036034">
    <property type="entry name" value="PDZ_sf"/>
</dbReference>
<comment type="caution">
    <text evidence="3">The sequence shown here is derived from an EMBL/GenBank/DDBJ whole genome shotgun (WGS) entry which is preliminary data.</text>
</comment>
<feature type="transmembrane region" description="Helical" evidence="1">
    <location>
        <begin position="137"/>
        <end position="159"/>
    </location>
</feature>
<dbReference type="PROSITE" id="PS50106">
    <property type="entry name" value="PDZ"/>
    <property type="match status" value="1"/>
</dbReference>
<dbReference type="Gene3D" id="2.30.42.10">
    <property type="match status" value="1"/>
</dbReference>
<evidence type="ECO:0000313" key="4">
    <source>
        <dbReference type="Proteomes" id="UP001300012"/>
    </source>
</evidence>
<organism evidence="3 4">
    <name type="scientific">Paenibacillus radicis</name>
    <name type="common">ex Xue et al. 2023</name>
    <dbReference type="NCBI Taxonomy" id="2972489"/>
    <lineage>
        <taxon>Bacteria</taxon>
        <taxon>Bacillati</taxon>
        <taxon>Bacillota</taxon>
        <taxon>Bacilli</taxon>
        <taxon>Bacillales</taxon>
        <taxon>Paenibacillaceae</taxon>
        <taxon>Paenibacillus</taxon>
    </lineage>
</organism>
<reference evidence="3 4" key="1">
    <citation type="submission" date="2022-08" db="EMBL/GenBank/DDBJ databases">
        <title>Paenibacillus endoradicis sp. nov., Paenibacillus radicibacter sp. nov and Paenibacillus pararadicis sp. nov., three cold-adapted plant growth-promoting bacteria isolated from root of Larix gmelinii in Great Khingan.</title>
        <authorList>
            <person name="Xue H."/>
        </authorList>
    </citation>
    <scope>NUCLEOTIDE SEQUENCE [LARGE SCALE GENOMIC DNA]</scope>
    <source>
        <strain evidence="3 4">N5-1-1-5</strain>
    </source>
</reference>
<gene>
    <name evidence="3" type="ORF">NV381_17280</name>
</gene>
<keyword evidence="4" id="KW-1185">Reference proteome</keyword>
<feature type="transmembrane region" description="Helical" evidence="1">
    <location>
        <begin position="46"/>
        <end position="69"/>
    </location>
</feature>
<dbReference type="RefSeq" id="WP_258214537.1">
    <property type="nucleotide sequence ID" value="NZ_JANQBD010000012.1"/>
</dbReference>
<name>A0ABT1YIF0_9BACL</name>
<dbReference type="SUPFAM" id="SSF54211">
    <property type="entry name" value="Ribosomal protein S5 domain 2-like"/>
    <property type="match status" value="1"/>
</dbReference>
<dbReference type="InterPro" id="IPR014721">
    <property type="entry name" value="Ribsml_uS5_D2-typ_fold_subgr"/>
</dbReference>
<feature type="transmembrane region" description="Helical" evidence="1">
    <location>
        <begin position="81"/>
        <end position="101"/>
    </location>
</feature>
<sequence length="456" mass="49791">MRFAQRLYYSGMALTLLLIIAGELIWLPDPLRFGTGLYWIEALDLLVYVVALIPLLWMSASVLIILAMLRNHATHHAAAALIRSAAVFAAGAVALFFMLTQPKQLEYWMSALAAAWLLIFVDLMLRERKNRRIPVRSLWTLIATIGLLVVLCCPTGYLVTYPGLTVNMNRYAQASGASAHGAMTGVLVFERPAFPIDWIYAKLLPHYGIEVNKLQVSLGEYNKQVRIMKEDANAAGSAIAFQKLGLGKGITSTGVIITATTKNSPVEGILQPGDVIEAINKHKISNAQELTEFMVSVTPGSEVEVQVLRDAKPVTFRTKTQVNPTDPSRAAFGIIVSNKLQYDIPQAVNYRSFLLHEGGPSHGAMLALTLIDQLTPCGITYGNKVAGTGTIEADGSVGAVGGLEQKAYTVSRTGIDVFFVPYSNEQDARKGAPGMQIVPVRTLDDMLNWLRLHPKQ</sequence>
<evidence type="ECO:0000256" key="1">
    <source>
        <dbReference type="SAM" id="Phobius"/>
    </source>
</evidence>
<proteinExistence type="predicted"/>
<dbReference type="InterPro" id="IPR001478">
    <property type="entry name" value="PDZ"/>
</dbReference>
<keyword evidence="1" id="KW-0472">Membrane</keyword>
<feature type="transmembrane region" description="Helical" evidence="1">
    <location>
        <begin position="7"/>
        <end position="26"/>
    </location>
</feature>
<dbReference type="Gene3D" id="3.30.230.10">
    <property type="match status" value="1"/>
</dbReference>
<dbReference type="EMBL" id="JANQBD010000012">
    <property type="protein sequence ID" value="MCR8632956.1"/>
    <property type="molecule type" value="Genomic_DNA"/>
</dbReference>
<protein>
    <submittedName>
        <fullName evidence="3">PDZ domain-containing protein</fullName>
    </submittedName>
</protein>
<keyword evidence="1" id="KW-1133">Transmembrane helix</keyword>
<dbReference type="Proteomes" id="UP001300012">
    <property type="component" value="Unassembled WGS sequence"/>
</dbReference>
<dbReference type="SMART" id="SM00228">
    <property type="entry name" value="PDZ"/>
    <property type="match status" value="1"/>
</dbReference>
<keyword evidence="1" id="KW-0812">Transmembrane</keyword>
<accession>A0ABT1YIF0</accession>
<dbReference type="InterPro" id="IPR008269">
    <property type="entry name" value="Lon_proteolytic"/>
</dbReference>
<dbReference type="SUPFAM" id="SSF50156">
    <property type="entry name" value="PDZ domain-like"/>
    <property type="match status" value="1"/>
</dbReference>